<evidence type="ECO:0000256" key="2">
    <source>
        <dbReference type="ARBA" id="ARBA00008064"/>
    </source>
</evidence>
<protein>
    <submittedName>
        <fullName evidence="11">Fimbrial biogenesis outer membrane usher protein</fullName>
    </submittedName>
</protein>
<dbReference type="Gene3D" id="2.60.40.2610">
    <property type="entry name" value="Outer membrane usher protein FimD, plug domain"/>
    <property type="match status" value="1"/>
</dbReference>
<evidence type="ECO:0000256" key="7">
    <source>
        <dbReference type="ARBA" id="ARBA00022729"/>
    </source>
</evidence>
<dbReference type="InterPro" id="IPR037224">
    <property type="entry name" value="PapC_N_sf"/>
</dbReference>
<dbReference type="PANTHER" id="PTHR30451">
    <property type="entry name" value="OUTER MEMBRANE USHER PROTEIN"/>
    <property type="match status" value="1"/>
</dbReference>
<dbReference type="GO" id="GO:0015473">
    <property type="term" value="F:fimbrial usher porin activity"/>
    <property type="evidence" value="ECO:0007669"/>
    <property type="project" value="InterPro"/>
</dbReference>
<evidence type="ECO:0000259" key="10">
    <source>
        <dbReference type="Pfam" id="PF13954"/>
    </source>
</evidence>
<dbReference type="PANTHER" id="PTHR30451:SF21">
    <property type="entry name" value="FIMBRIAL USHER DOMAIN-CONTAINING PROTEIN YDET-RELATED"/>
    <property type="match status" value="1"/>
</dbReference>
<dbReference type="GO" id="GO:0009279">
    <property type="term" value="C:cell outer membrane"/>
    <property type="evidence" value="ECO:0007669"/>
    <property type="project" value="UniProtKB-SubCell"/>
</dbReference>
<keyword evidence="6" id="KW-0812">Transmembrane</keyword>
<proteinExistence type="inferred from homology"/>
<keyword evidence="9" id="KW-0998">Cell outer membrane</keyword>
<comment type="caution">
    <text evidence="11">The sequence shown here is derived from an EMBL/GenBank/DDBJ whole genome shotgun (WGS) entry which is preliminary data.</text>
</comment>
<evidence type="ECO:0000313" key="11">
    <source>
        <dbReference type="EMBL" id="EBL7518428.1"/>
    </source>
</evidence>
<evidence type="ECO:0000256" key="4">
    <source>
        <dbReference type="ARBA" id="ARBA00022452"/>
    </source>
</evidence>
<comment type="similarity">
    <text evidence="2">Belongs to the fimbrial export usher family.</text>
</comment>
<evidence type="ECO:0000256" key="1">
    <source>
        <dbReference type="ARBA" id="ARBA00004571"/>
    </source>
</evidence>
<evidence type="ECO:0000256" key="3">
    <source>
        <dbReference type="ARBA" id="ARBA00022448"/>
    </source>
</evidence>
<keyword evidence="3" id="KW-0813">Transport</keyword>
<evidence type="ECO:0000256" key="6">
    <source>
        <dbReference type="ARBA" id="ARBA00022692"/>
    </source>
</evidence>
<dbReference type="GO" id="GO:0009297">
    <property type="term" value="P:pilus assembly"/>
    <property type="evidence" value="ECO:0007669"/>
    <property type="project" value="InterPro"/>
</dbReference>
<dbReference type="Pfam" id="PF13954">
    <property type="entry name" value="PapC_N"/>
    <property type="match status" value="1"/>
</dbReference>
<dbReference type="InterPro" id="IPR000015">
    <property type="entry name" value="Fimb_usher"/>
</dbReference>
<accession>A0A5T4LMY4</accession>
<name>A0A5T4LMY4_SALER</name>
<dbReference type="InterPro" id="IPR025885">
    <property type="entry name" value="PapC_N"/>
</dbReference>
<comment type="subcellular location">
    <subcellularLocation>
        <location evidence="1">Cell outer membrane</location>
        <topology evidence="1">Multi-pass membrane protein</topology>
    </subcellularLocation>
</comment>
<evidence type="ECO:0000256" key="8">
    <source>
        <dbReference type="ARBA" id="ARBA00023136"/>
    </source>
</evidence>
<dbReference type="EMBL" id="AAGACD010000008">
    <property type="protein sequence ID" value="EBL7518428.1"/>
    <property type="molecule type" value="Genomic_DNA"/>
</dbReference>
<dbReference type="Gene3D" id="3.10.20.410">
    <property type="match status" value="1"/>
</dbReference>
<keyword evidence="8" id="KW-0472">Membrane</keyword>
<feature type="domain" description="PapC N-terminal" evidence="10">
    <location>
        <begin position="29"/>
        <end position="166"/>
    </location>
</feature>
<evidence type="ECO:0000256" key="9">
    <source>
        <dbReference type="ARBA" id="ARBA00023237"/>
    </source>
</evidence>
<keyword evidence="4" id="KW-1134">Transmembrane beta strand</keyword>
<dbReference type="SUPFAM" id="SSF141729">
    <property type="entry name" value="FimD N-terminal domain-like"/>
    <property type="match status" value="1"/>
</dbReference>
<sequence length="808" mass="89223">MPKVKKIFFVYFFAIATAPEVSGKSDFLYFDPDFLKLSDGEKSSNIDLSFFSRSGGIQPGTYELDIYVNGKFVRRSVVVFSQQSKEKNGKVTPSFIDSDYHLLGIKSDYFSEALERNSLNGKLDLNRMVYDITVPQNSLLYSDFYLSPPSSWDNGIPALLMQYGYSASRIRSRGVNNDSNFFRLGSNFTAEGWILRNDSSWTESNGRSEFNSLRTYLQKSYAALQGGSFSLGQLYTDGEFFDSFPFTGIQAQSDDGMLKSYFSQYAPVIRGIATSQSRVTVRQGGIVLYQENVPPGEFSLRDVTMLSGGDLEVEVRGEDGSVRTFTQTAGSLPVLQREGRVRYSLSAGRYRDSNESLIVREPDFIQGVTAVGLPFDFTAYGGILYSDIYLASMLGMGRYIPLLGAFSGDITYSNANTEQRAERGNSIRFSFAKEFDSTGTSLSIASYRYSTEGFSTFSDTVMLNERKLRSRIQASAIQPLLHLGQLSLSGSKDDYWNGDSGNSFMGSYSLPTKYASFNVSAGIRRSSDTSEKDHVVMLGVNIPLSRMKWSDNMVLNTTTRFNKNNSETFTGVSGRMNDLSYSVTKSFESQGKAAGLNLSYNSNFASLNGGYTEGKNSNSLHYGVHGGIAIHPYGATLAREISFTSGNALVITPEISSVGIRNGDVKTDYFGNAVVSHLTSYQRNHLAVDIDSFGDDVDMSETNKTIIPKRGVLVPVKFDASVGYRAIFKMRNKEYSFPLGTRVSIITNGGAITGGYLDENSEVYLNGLTVKGMIKLTSSHEGHQVTCEADYDLSGYDKNLVIKELLCR</sequence>
<evidence type="ECO:0000256" key="5">
    <source>
        <dbReference type="ARBA" id="ARBA00022558"/>
    </source>
</evidence>
<dbReference type="InterPro" id="IPR043142">
    <property type="entry name" value="PapC-like_C_sf"/>
</dbReference>
<dbReference type="AlphaFoldDB" id="A0A5T4LMY4"/>
<keyword evidence="5" id="KW-1029">Fimbrium biogenesis</keyword>
<dbReference type="InterPro" id="IPR042186">
    <property type="entry name" value="FimD_plug_dom"/>
</dbReference>
<dbReference type="Gene3D" id="2.60.40.3110">
    <property type="match status" value="1"/>
</dbReference>
<organism evidence="11">
    <name type="scientific">Salmonella enterica</name>
    <name type="common">Salmonella choleraesuis</name>
    <dbReference type="NCBI Taxonomy" id="28901"/>
    <lineage>
        <taxon>Bacteria</taxon>
        <taxon>Pseudomonadati</taxon>
        <taxon>Pseudomonadota</taxon>
        <taxon>Gammaproteobacteria</taxon>
        <taxon>Enterobacterales</taxon>
        <taxon>Enterobacteriaceae</taxon>
        <taxon>Salmonella</taxon>
    </lineage>
</organism>
<dbReference type="Pfam" id="PF00577">
    <property type="entry name" value="Usher"/>
    <property type="match status" value="1"/>
</dbReference>
<reference evidence="11" key="1">
    <citation type="submission" date="2018-07" db="EMBL/GenBank/DDBJ databases">
        <authorList>
            <consortium name="PulseNet: The National Subtyping Network for Foodborne Disease Surveillance"/>
            <person name="Tarr C.L."/>
            <person name="Trees E."/>
            <person name="Katz L.S."/>
            <person name="Carleton-Romer H.A."/>
            <person name="Stroika S."/>
            <person name="Kucerova Z."/>
            <person name="Roache K.F."/>
            <person name="Sabol A.L."/>
            <person name="Besser J."/>
            <person name="Gerner-Smidt P."/>
        </authorList>
    </citation>
    <scope>NUCLEOTIDE SEQUENCE</scope>
    <source>
        <strain evidence="11">PNUSAS031704</strain>
    </source>
</reference>
<keyword evidence="7" id="KW-0732">Signal</keyword>
<dbReference type="Gene3D" id="2.60.40.2070">
    <property type="match status" value="1"/>
</dbReference>
<gene>
    <name evidence="11" type="ORF">C1B90_20480</name>
</gene>